<dbReference type="EMBL" id="WJHE01001676">
    <property type="protein sequence ID" value="MST35370.1"/>
    <property type="molecule type" value="Genomic_DNA"/>
</dbReference>
<dbReference type="InterPro" id="IPR000835">
    <property type="entry name" value="HTH_MarR-typ"/>
</dbReference>
<dbReference type="Proteomes" id="UP000437736">
    <property type="component" value="Unassembled WGS sequence"/>
</dbReference>
<evidence type="ECO:0000313" key="2">
    <source>
        <dbReference type="EMBL" id="MST35370.1"/>
    </source>
</evidence>
<gene>
    <name evidence="2" type="ORF">GHK86_21890</name>
</gene>
<dbReference type="InterPro" id="IPR039422">
    <property type="entry name" value="MarR/SlyA-like"/>
</dbReference>
<dbReference type="PANTHER" id="PTHR33164:SF103">
    <property type="entry name" value="REGULATORY PROTEIN MARR"/>
    <property type="match status" value="1"/>
</dbReference>
<dbReference type="InterPro" id="IPR036388">
    <property type="entry name" value="WH-like_DNA-bd_sf"/>
</dbReference>
<dbReference type="Gene3D" id="1.10.10.10">
    <property type="entry name" value="Winged helix-like DNA-binding domain superfamily/Winged helix DNA-binding domain"/>
    <property type="match status" value="1"/>
</dbReference>
<dbReference type="Pfam" id="PF12802">
    <property type="entry name" value="MarR_2"/>
    <property type="match status" value="1"/>
</dbReference>
<dbReference type="PANTHER" id="PTHR33164">
    <property type="entry name" value="TRANSCRIPTIONAL REGULATOR, MARR FAMILY"/>
    <property type="match status" value="1"/>
</dbReference>
<evidence type="ECO:0000259" key="1">
    <source>
        <dbReference type="PROSITE" id="PS50995"/>
    </source>
</evidence>
<protein>
    <submittedName>
        <fullName evidence="2">MarR family transcriptional regulator</fullName>
    </submittedName>
</protein>
<dbReference type="PROSITE" id="PS50995">
    <property type="entry name" value="HTH_MARR_2"/>
    <property type="match status" value="1"/>
</dbReference>
<comment type="caution">
    <text evidence="2">The sequence shown here is derived from an EMBL/GenBank/DDBJ whole genome shotgun (WGS) entry which is preliminary data.</text>
</comment>
<reference evidence="2 3" key="1">
    <citation type="submission" date="2019-11" db="EMBL/GenBank/DDBJ databases">
        <title>Acidiferrimicrobium australis gen. nov., sp. nov., an acidophilic and obligately heterotrophic, member of the Actinobacteria that catalyses dissimilatory oxido- reduction of iron isolated from metal-rich acidic water in Chile.</title>
        <authorList>
            <person name="Gonzalez D."/>
            <person name="Huber K."/>
            <person name="Hedrich S."/>
            <person name="Rojas-Villalobos C."/>
            <person name="Quatrini R."/>
            <person name="Dinamarca M.A."/>
            <person name="Schwarz A."/>
            <person name="Canales C."/>
            <person name="Nancucheo I."/>
        </authorList>
    </citation>
    <scope>NUCLEOTIDE SEQUENCE [LARGE SCALE GENOMIC DNA]</scope>
    <source>
        <strain evidence="2 3">USS-CCA1</strain>
    </source>
</reference>
<dbReference type="SUPFAM" id="SSF46785">
    <property type="entry name" value="Winged helix' DNA-binding domain"/>
    <property type="match status" value="1"/>
</dbReference>
<feature type="domain" description="HTH marR-type" evidence="1">
    <location>
        <begin position="1"/>
        <end position="133"/>
    </location>
</feature>
<dbReference type="InterPro" id="IPR036390">
    <property type="entry name" value="WH_DNA-bd_sf"/>
</dbReference>
<dbReference type="SMART" id="SM00347">
    <property type="entry name" value="HTH_MARR"/>
    <property type="match status" value="1"/>
</dbReference>
<name>A0ABW9QZW1_9ACTN</name>
<evidence type="ECO:0000313" key="3">
    <source>
        <dbReference type="Proteomes" id="UP000437736"/>
    </source>
</evidence>
<accession>A0ABW9QZW1</accession>
<keyword evidence="3" id="KW-1185">Reference proteome</keyword>
<organism evidence="2 3">
    <name type="scientific">Acidiferrimicrobium australe</name>
    <dbReference type="NCBI Taxonomy" id="2664430"/>
    <lineage>
        <taxon>Bacteria</taxon>
        <taxon>Bacillati</taxon>
        <taxon>Actinomycetota</taxon>
        <taxon>Acidimicrobiia</taxon>
        <taxon>Acidimicrobiales</taxon>
        <taxon>Acidimicrobiaceae</taxon>
        <taxon>Acidiferrimicrobium</taxon>
    </lineage>
</organism>
<sequence>MLAFRDRLRRFLAWSEAQAKEAGLTPSQHQLLLAVRGHPAPEPPTIGEIAEHLQLRHHSAVGLVDRAEAAGLVRRVPDDADRRVVRVVLRPAGADALDELTALHVTELAVLAEASAAFRSPQPSATAERAGDG</sequence>
<proteinExistence type="predicted"/>